<evidence type="ECO:0000256" key="1">
    <source>
        <dbReference type="SAM" id="Coils"/>
    </source>
</evidence>
<accession>A0A9N9FTM4</accession>
<protein>
    <submittedName>
        <fullName evidence="2">7610_t:CDS:1</fullName>
    </submittedName>
</protein>
<gene>
    <name evidence="2" type="ORF">FMOSSE_LOCUS6681</name>
</gene>
<proteinExistence type="predicted"/>
<keyword evidence="1" id="KW-0175">Coiled coil</keyword>
<name>A0A9N9FTM4_FUNMO</name>
<keyword evidence="3" id="KW-1185">Reference proteome</keyword>
<comment type="caution">
    <text evidence="2">The sequence shown here is derived from an EMBL/GenBank/DDBJ whole genome shotgun (WGS) entry which is preliminary data.</text>
</comment>
<reference evidence="2" key="1">
    <citation type="submission" date="2021-06" db="EMBL/GenBank/DDBJ databases">
        <authorList>
            <person name="Kallberg Y."/>
            <person name="Tangrot J."/>
            <person name="Rosling A."/>
        </authorList>
    </citation>
    <scope>NUCLEOTIDE SEQUENCE</scope>
    <source>
        <strain evidence="2">87-6 pot B 2015</strain>
    </source>
</reference>
<evidence type="ECO:0000313" key="2">
    <source>
        <dbReference type="EMBL" id="CAG8555322.1"/>
    </source>
</evidence>
<organism evidence="2 3">
    <name type="scientific">Funneliformis mosseae</name>
    <name type="common">Endomycorrhizal fungus</name>
    <name type="synonym">Glomus mosseae</name>
    <dbReference type="NCBI Taxonomy" id="27381"/>
    <lineage>
        <taxon>Eukaryota</taxon>
        <taxon>Fungi</taxon>
        <taxon>Fungi incertae sedis</taxon>
        <taxon>Mucoromycota</taxon>
        <taxon>Glomeromycotina</taxon>
        <taxon>Glomeromycetes</taxon>
        <taxon>Glomerales</taxon>
        <taxon>Glomeraceae</taxon>
        <taxon>Funneliformis</taxon>
    </lineage>
</organism>
<sequence>MKRSNDMAELIGLLQTKTKRSATLKFNKFENEQQARLEEARKMIDGENGIIAAWAIEMEAITFTAKRKIDDRLEQENEYIKKLKLELERYQLSTTKVLDNLTKLHKQCQKLGRDLDNDLKKLYAIDEAELNEALEQFINQQNHVHSELLHINKEDHDMKAIKKRLYEW</sequence>
<feature type="coiled-coil region" evidence="1">
    <location>
        <begin position="66"/>
        <end position="93"/>
    </location>
</feature>
<dbReference type="Proteomes" id="UP000789375">
    <property type="component" value="Unassembled WGS sequence"/>
</dbReference>
<dbReference type="EMBL" id="CAJVPP010001437">
    <property type="protein sequence ID" value="CAG8555322.1"/>
    <property type="molecule type" value="Genomic_DNA"/>
</dbReference>
<evidence type="ECO:0000313" key="3">
    <source>
        <dbReference type="Proteomes" id="UP000789375"/>
    </source>
</evidence>
<dbReference type="AlphaFoldDB" id="A0A9N9FTM4"/>